<reference evidence="5 6" key="1">
    <citation type="submission" date="2018-11" db="EMBL/GenBank/DDBJ databases">
        <title>Proposal to divide the Flavobacteriaceae and reorganize its genera based on Amino Acid Identity values calculated from whole genome sequences.</title>
        <authorList>
            <person name="Nicholson A.C."/>
            <person name="Gulvik C.A."/>
            <person name="Whitney A.M."/>
            <person name="Humrighouse B.W."/>
            <person name="Bell M."/>
            <person name="Holmes B."/>
            <person name="Steigerwalt A.G."/>
            <person name="Villarma A."/>
            <person name="Sheth M."/>
            <person name="Batra D."/>
            <person name="Pryor J."/>
            <person name="Bernardet J.-F."/>
            <person name="Hugo C."/>
            <person name="Kampfer P."/>
            <person name="Newman J."/>
            <person name="McQuiston J.R."/>
        </authorList>
    </citation>
    <scope>NUCLEOTIDE SEQUENCE [LARGE SCALE GENOMIC DNA]</scope>
    <source>
        <strain evidence="3 5">G0207</strain>
        <strain evidence="4 6">H5143</strain>
    </source>
</reference>
<evidence type="ECO:0000259" key="2">
    <source>
        <dbReference type="Pfam" id="PF02517"/>
    </source>
</evidence>
<dbReference type="GO" id="GO:0004175">
    <property type="term" value="F:endopeptidase activity"/>
    <property type="evidence" value="ECO:0007669"/>
    <property type="project" value="UniProtKB-ARBA"/>
</dbReference>
<feature type="transmembrane region" description="Helical" evidence="1">
    <location>
        <begin position="36"/>
        <end position="59"/>
    </location>
</feature>
<dbReference type="GO" id="GO:0080120">
    <property type="term" value="P:CAAX-box protein maturation"/>
    <property type="evidence" value="ECO:0007669"/>
    <property type="project" value="UniProtKB-ARBA"/>
</dbReference>
<evidence type="ECO:0000313" key="3">
    <source>
        <dbReference type="EMBL" id="AZA88092.1"/>
    </source>
</evidence>
<keyword evidence="3" id="KW-0482">Metalloprotease</keyword>
<protein>
    <submittedName>
        <fullName evidence="3">CPBP family intramembrane metalloprotease</fullName>
    </submittedName>
</protein>
<evidence type="ECO:0000313" key="4">
    <source>
        <dbReference type="EMBL" id="AZA96653.1"/>
    </source>
</evidence>
<feature type="transmembrane region" description="Helical" evidence="1">
    <location>
        <begin position="120"/>
        <end position="138"/>
    </location>
</feature>
<dbReference type="EMBL" id="CP033912">
    <property type="protein sequence ID" value="AZA96653.1"/>
    <property type="molecule type" value="Genomic_DNA"/>
</dbReference>
<keyword evidence="6" id="KW-1185">Reference proteome</keyword>
<organism evidence="3 5">
    <name type="scientific">Chryseobacterium shandongense</name>
    <dbReference type="NCBI Taxonomy" id="1493872"/>
    <lineage>
        <taxon>Bacteria</taxon>
        <taxon>Pseudomonadati</taxon>
        <taxon>Bacteroidota</taxon>
        <taxon>Flavobacteriia</taxon>
        <taxon>Flavobacteriales</taxon>
        <taxon>Weeksellaceae</taxon>
        <taxon>Chryseobacterium group</taxon>
        <taxon>Chryseobacterium</taxon>
    </lineage>
</organism>
<accession>A0AAD0YG31</accession>
<keyword evidence="1" id="KW-0812">Transmembrane</keyword>
<sequence>MNYLLKLKNETLNLLRFIRKPNDFQFNYTFKQKISLIFNVLVLEIIFSLLIIFPSQYLAEQFIIVEETEIFKNLTVFETVVLVVIMAPLAEEIIFRYSLRYNKLFSKFVTKETWDKIFPFIVYIFSILFGFIHLSNYTNDSWKFYAFSPLIIASQLTGGLLLSYIRVRLNILYSMLYHAIWNLLFGIIVPSAYVLFTPPFVESNPDYHIKIEEKAFISSVSFNAQIKEDKIYYIQARKFQFQNLLDYLYGKGKLRSEEGLMDIDFESEEGISKEEFLKILRKKYDIR</sequence>
<keyword evidence="3" id="KW-0378">Hydrolase</keyword>
<keyword evidence="3" id="KW-0645">Protease</keyword>
<evidence type="ECO:0000313" key="6">
    <source>
        <dbReference type="Proteomes" id="UP000281741"/>
    </source>
</evidence>
<dbReference type="GO" id="GO:0008237">
    <property type="term" value="F:metallopeptidase activity"/>
    <property type="evidence" value="ECO:0007669"/>
    <property type="project" value="UniProtKB-KW"/>
</dbReference>
<dbReference type="EMBL" id="CP033915">
    <property type="protein sequence ID" value="AZA88092.1"/>
    <property type="molecule type" value="Genomic_DNA"/>
</dbReference>
<name>A0AAD0YG31_9FLAO</name>
<feature type="domain" description="CAAX prenyl protease 2/Lysostaphin resistance protein A-like" evidence="2">
    <location>
        <begin position="79"/>
        <end position="184"/>
    </location>
</feature>
<dbReference type="RefSeq" id="WP_066440445.1">
    <property type="nucleotide sequence ID" value="NZ_CP033912.1"/>
</dbReference>
<proteinExistence type="predicted"/>
<feature type="transmembrane region" description="Helical" evidence="1">
    <location>
        <begin position="144"/>
        <end position="164"/>
    </location>
</feature>
<dbReference type="InterPro" id="IPR003675">
    <property type="entry name" value="Rce1/LyrA-like_dom"/>
</dbReference>
<feature type="transmembrane region" description="Helical" evidence="1">
    <location>
        <begin position="79"/>
        <end position="99"/>
    </location>
</feature>
<dbReference type="Proteomes" id="UP000274073">
    <property type="component" value="Chromosome"/>
</dbReference>
<evidence type="ECO:0000313" key="5">
    <source>
        <dbReference type="Proteomes" id="UP000274073"/>
    </source>
</evidence>
<keyword evidence="1" id="KW-0472">Membrane</keyword>
<evidence type="ECO:0000256" key="1">
    <source>
        <dbReference type="SAM" id="Phobius"/>
    </source>
</evidence>
<gene>
    <name evidence="3" type="ORF">EG349_15465</name>
    <name evidence="4" type="ORF">EG353_14250</name>
</gene>
<dbReference type="Pfam" id="PF02517">
    <property type="entry name" value="Rce1-like"/>
    <property type="match status" value="1"/>
</dbReference>
<dbReference type="Proteomes" id="UP000281741">
    <property type="component" value="Chromosome"/>
</dbReference>
<dbReference type="AlphaFoldDB" id="A0AAD0YG31"/>
<feature type="transmembrane region" description="Helical" evidence="1">
    <location>
        <begin position="176"/>
        <end position="196"/>
    </location>
</feature>
<keyword evidence="1" id="KW-1133">Transmembrane helix</keyword>